<feature type="signal peptide" evidence="2">
    <location>
        <begin position="1"/>
        <end position="21"/>
    </location>
</feature>
<evidence type="ECO:0000256" key="2">
    <source>
        <dbReference type="SAM" id="SignalP"/>
    </source>
</evidence>
<protein>
    <submittedName>
        <fullName evidence="3">Por secretion system C-terminal sorting domain protein</fullName>
    </submittedName>
</protein>
<evidence type="ECO:0000313" key="4">
    <source>
        <dbReference type="Proteomes" id="UP000095601"/>
    </source>
</evidence>
<dbReference type="AlphaFoldDB" id="A0A1E5UDV1"/>
<feature type="chain" id="PRO_5009186861" evidence="2">
    <location>
        <begin position="22"/>
        <end position="307"/>
    </location>
</feature>
<dbReference type="GO" id="GO:0004553">
    <property type="term" value="F:hydrolase activity, hydrolyzing O-glycosyl compounds"/>
    <property type="evidence" value="ECO:0007669"/>
    <property type="project" value="UniProtKB-ARBA"/>
</dbReference>
<dbReference type="OrthoDB" id="9342482at2"/>
<dbReference type="NCBIfam" id="TIGR04183">
    <property type="entry name" value="Por_Secre_tail"/>
    <property type="match status" value="1"/>
</dbReference>
<dbReference type="STRING" id="237258.SAMN04489756_1282"/>
<organism evidence="3 4">
    <name type="scientific">Cloacibacterium normanense</name>
    <dbReference type="NCBI Taxonomy" id="237258"/>
    <lineage>
        <taxon>Bacteria</taxon>
        <taxon>Pseudomonadati</taxon>
        <taxon>Bacteroidota</taxon>
        <taxon>Flavobacteriia</taxon>
        <taxon>Flavobacteriales</taxon>
        <taxon>Weeksellaceae</taxon>
    </lineage>
</organism>
<sequence length="307" mass="34053">MKTKLFSLILALVFYSLPSQFLVNDSFETDALGTLPSGYTIKYNGTGTANQKVVNTVVKNGAQSLQLEGAGSWSAELYRTITFPQLVTVETFINVDLAANGLSAGIGIGDLNIGTWGTRVSRLEFTSSGGSRRIDITSYKGSFGPRYLLMMNYQPNTWYHIKIEHNLNTKKAKVYIDGNLMTGIYNSQDYTEFDLEPTVTPIHLQLLAGNAGTARAMFDDVKVYETSALSVNDIPKNEGYLYLSESQNELILKNLKTPLEYNLYNASGKLIKKGEMKNTLDISELPKGVYIFTSSDNSFSKKFLKTK</sequence>
<dbReference type="InterPro" id="IPR026444">
    <property type="entry name" value="Secre_tail"/>
</dbReference>
<reference evidence="3 4" key="1">
    <citation type="submission" date="2016-09" db="EMBL/GenBank/DDBJ databases">
        <authorList>
            <person name="Capua I."/>
            <person name="De Benedictis P."/>
            <person name="Joannis T."/>
            <person name="Lombin L.H."/>
            <person name="Cattoli G."/>
        </authorList>
    </citation>
    <scope>NUCLEOTIDE SEQUENCE [LARGE SCALE GENOMIC DNA]</scope>
    <source>
        <strain evidence="3 4">NRS-1</strain>
    </source>
</reference>
<dbReference type="InterPro" id="IPR013320">
    <property type="entry name" value="ConA-like_dom_sf"/>
</dbReference>
<dbReference type="KEGG" id="cnr:EB819_00120"/>
<name>A0A1E5UDV1_9FLAO</name>
<comment type="caution">
    <text evidence="3">The sequence shown here is derived from an EMBL/GenBank/DDBJ whole genome shotgun (WGS) entry which is preliminary data.</text>
</comment>
<accession>A0A1E5UDV1</accession>
<dbReference type="RefSeq" id="WP_069798842.1">
    <property type="nucleotide sequence ID" value="NZ_CP034157.1"/>
</dbReference>
<dbReference type="Gene3D" id="2.60.120.200">
    <property type="match status" value="1"/>
</dbReference>
<dbReference type="EMBL" id="MKGI01000062">
    <property type="protein sequence ID" value="OEL11076.1"/>
    <property type="molecule type" value="Genomic_DNA"/>
</dbReference>
<evidence type="ECO:0000313" key="3">
    <source>
        <dbReference type="EMBL" id="OEL11076.1"/>
    </source>
</evidence>
<keyword evidence="4" id="KW-1185">Reference proteome</keyword>
<proteinExistence type="predicted"/>
<dbReference type="GO" id="GO:0005975">
    <property type="term" value="P:carbohydrate metabolic process"/>
    <property type="evidence" value="ECO:0007669"/>
    <property type="project" value="UniProtKB-ARBA"/>
</dbReference>
<evidence type="ECO:0000256" key="1">
    <source>
        <dbReference type="ARBA" id="ARBA00022729"/>
    </source>
</evidence>
<gene>
    <name evidence="3" type="ORF">BHF72_2484</name>
</gene>
<keyword evidence="1 2" id="KW-0732">Signal</keyword>
<dbReference type="SUPFAM" id="SSF49899">
    <property type="entry name" value="Concanavalin A-like lectins/glucanases"/>
    <property type="match status" value="1"/>
</dbReference>
<dbReference type="Proteomes" id="UP000095601">
    <property type="component" value="Unassembled WGS sequence"/>
</dbReference>